<name>A0A151AJU1_9EURY</name>
<dbReference type="EMBL" id="LTAZ01000001">
    <property type="protein sequence ID" value="KYH27780.1"/>
    <property type="molecule type" value="Genomic_DNA"/>
</dbReference>
<dbReference type="PANTHER" id="PTHR34796">
    <property type="entry name" value="EXPRESSED PROTEIN"/>
    <property type="match status" value="1"/>
</dbReference>
<organism evidence="1 2">
    <name type="scientific">Halalkalicoccus paucihalophilus</name>
    <dbReference type="NCBI Taxonomy" id="1008153"/>
    <lineage>
        <taxon>Archaea</taxon>
        <taxon>Methanobacteriati</taxon>
        <taxon>Methanobacteriota</taxon>
        <taxon>Stenosarchaea group</taxon>
        <taxon>Halobacteria</taxon>
        <taxon>Halobacteriales</taxon>
        <taxon>Halococcaceae</taxon>
        <taxon>Halalkalicoccus</taxon>
    </lineage>
</organism>
<evidence type="ECO:0000313" key="1">
    <source>
        <dbReference type="EMBL" id="KYH27780.1"/>
    </source>
</evidence>
<proteinExistence type="predicted"/>
<gene>
    <name evidence="1" type="ORF">HAPAU_04490</name>
</gene>
<dbReference type="OrthoDB" id="270022at2157"/>
<accession>A0A151AJU1</accession>
<evidence type="ECO:0008006" key="3">
    <source>
        <dbReference type="Google" id="ProtNLM"/>
    </source>
</evidence>
<evidence type="ECO:0000313" key="2">
    <source>
        <dbReference type="Proteomes" id="UP000075321"/>
    </source>
</evidence>
<keyword evidence="2" id="KW-1185">Reference proteome</keyword>
<sequence>MDRALRTGIALYNAGYHHAAHDAWEPVWLELPDGEDERLLHGLIQYTAAIHHARTRNWAGTIGLAVSAREYLTDLPEAYRGVDLVPVRRTLDALGSDPEWIERARPPRLTHRGEPVSPSALDTEECLLAAPILASAGGYDAALVERARGYAREGLETGESNPFLALCTDFVREPAQRDLVYGRLSDHVSRRRSRERDVEGLFDPHR</sequence>
<dbReference type="SUPFAM" id="SSF140663">
    <property type="entry name" value="TTHA0068-like"/>
    <property type="match status" value="1"/>
</dbReference>
<dbReference type="AlphaFoldDB" id="A0A151AJU1"/>
<dbReference type="Pfam" id="PF03745">
    <property type="entry name" value="DUF309"/>
    <property type="match status" value="1"/>
</dbReference>
<dbReference type="Gene3D" id="1.10.3450.10">
    <property type="entry name" value="TTHA0068-like"/>
    <property type="match status" value="1"/>
</dbReference>
<protein>
    <recommendedName>
        <fullName evidence="3">DUF309 domain-containing protein</fullName>
    </recommendedName>
</protein>
<comment type="caution">
    <text evidence="1">The sequence shown here is derived from an EMBL/GenBank/DDBJ whole genome shotgun (WGS) entry which is preliminary data.</text>
</comment>
<dbReference type="InterPro" id="IPR005500">
    <property type="entry name" value="DUF309"/>
</dbReference>
<reference evidence="1 2" key="1">
    <citation type="submission" date="2016-02" db="EMBL/GenBank/DDBJ databases">
        <title>Genome sequence of Halalkalicoccus paucihalophilus DSM 24557.</title>
        <authorList>
            <person name="Poehlein A."/>
            <person name="Daniel R."/>
        </authorList>
    </citation>
    <scope>NUCLEOTIDE SEQUENCE [LARGE SCALE GENOMIC DNA]</scope>
    <source>
        <strain evidence="1 2">DSM 24557</strain>
    </source>
</reference>
<dbReference type="PANTHER" id="PTHR34796:SF1">
    <property type="entry name" value="EXPRESSED PROTEIN"/>
    <property type="match status" value="1"/>
</dbReference>
<dbReference type="PATRIC" id="fig|1008153.3.peg.453"/>
<dbReference type="InterPro" id="IPR023203">
    <property type="entry name" value="TTHA0068_sf"/>
</dbReference>
<dbReference type="Proteomes" id="UP000075321">
    <property type="component" value="Unassembled WGS sequence"/>
</dbReference>
<dbReference type="RefSeq" id="WP_066378953.1">
    <property type="nucleotide sequence ID" value="NZ_LTAZ01000001.1"/>
</dbReference>